<dbReference type="InterPro" id="IPR016032">
    <property type="entry name" value="Sig_transdc_resp-reg_C-effctor"/>
</dbReference>
<name>Q13RN6_PARXL</name>
<dbReference type="PROSITE" id="PS50043">
    <property type="entry name" value="HTH_LUXR_2"/>
    <property type="match status" value="1"/>
</dbReference>
<sequence>MSRDLSHVYPSISFPRMSESIEHSLDARVSPRLTIAPVTGTRLIPPRAARQLIPREALMARLLEARRQRCVVIQGPAGSAKTSTMLALRQAMLTLDFDVAWLSLAPEDDDLTAFFHGLLASLASVDPAIVREAELLVGRESEETAVEHWVITLVRGITRRKRELVLMLDDVHYLQNARILDALRWLLDYAPPQLHVVLASRRALPVSLARLRSQGLATELDREDLRFSAEESERFLREQLGDITKRDAQVVHELTDGWAAGLQLFAIDLKTRKGAAFAPATVRDAETFAHYFEREVLVRLAAEDLLLLTRAALCERFCARLCASLMQHASSAGDVAARLSRLEGDNLFITQTGVGQDGETWYRLHPLLREVLQRRVAGLPAAELRELHAAAWQWLSVQGYVDEAVHHAVLADNAQAAADLVEGCAHDLLARGELRQLAGLVRRLPPAQIAERFDLRVITAYLQMYAGETDALMQSIQQIASRSERPDPRQRYALELLRGGLALQRDDTDSVVALLPELQRVPADADDFIRAGRGNILSWMFIHRGDYQQARKVLEEGAPHGGAPRGILLGRCMSGMTHAAEGQVLLAERVFCDVLAEAEKQGPAYVGIACMAAALLGEALYELNDVDASLRLLAERIGVLERVSIPDTVLRALVVLARAHRFAGRRSEAYDYLERLEDYAKRHGVDRLLANALCLRSRWLLEEGRLDEAEAALLRCETLAARYTGAVRSTAWEISVCADLARIRMCLHLNDFDGAMSRLKPLSALSEAGGRWCRVIGLRLQMSIAEQGRHNDRAAREHLVEALRLGHRLGLMRSLLDELGPCRQILDALPLEQDFDPVLAFYAQRLIDAGQASAPAAPPAAAAHVPIQSLSERENEVMGLLALALPNKKIARVMDVSLDTVKWHLKNIYRKLEVSGRDGAVAKMRDASAR</sequence>
<dbReference type="Gene3D" id="1.10.10.10">
    <property type="entry name" value="Winged helix-like DNA-binding domain superfamily/Winged helix DNA-binding domain"/>
    <property type="match status" value="1"/>
</dbReference>
<keyword evidence="3" id="KW-0804">Transcription</keyword>
<dbReference type="SUPFAM" id="SSF52540">
    <property type="entry name" value="P-loop containing nucleoside triphosphate hydrolases"/>
    <property type="match status" value="1"/>
</dbReference>
<dbReference type="SUPFAM" id="SSF46894">
    <property type="entry name" value="C-terminal effector domain of the bipartite response regulators"/>
    <property type="match status" value="1"/>
</dbReference>
<dbReference type="Pfam" id="PF00196">
    <property type="entry name" value="GerE"/>
    <property type="match status" value="1"/>
</dbReference>
<dbReference type="GO" id="GO:0003677">
    <property type="term" value="F:DNA binding"/>
    <property type="evidence" value="ECO:0007669"/>
    <property type="project" value="UniProtKB-KW"/>
</dbReference>
<dbReference type="Pfam" id="PF25873">
    <property type="entry name" value="WHD_MalT"/>
    <property type="match status" value="1"/>
</dbReference>
<dbReference type="InterPro" id="IPR041617">
    <property type="entry name" value="TPR_MalT"/>
</dbReference>
<reference evidence="5 6" key="1">
    <citation type="journal article" date="2006" name="Proc. Natl. Acad. Sci. U.S.A.">
        <title>Burkholderia xenovorans LB400 harbors a multi-replicon, 9.73-Mbp genome shaped for versatility.</title>
        <authorList>
            <person name="Chain P.S."/>
            <person name="Denef V.J."/>
            <person name="Konstantinidis K.T."/>
            <person name="Vergez L.M."/>
            <person name="Agullo L."/>
            <person name="Reyes V.L."/>
            <person name="Hauser L."/>
            <person name="Cordova M."/>
            <person name="Gomez L."/>
            <person name="Gonzalez M."/>
            <person name="Land M."/>
            <person name="Lao V."/>
            <person name="Larimer F."/>
            <person name="LiPuma J.J."/>
            <person name="Mahenthiralingam E."/>
            <person name="Malfatti S.A."/>
            <person name="Marx C.J."/>
            <person name="Parnell J.J."/>
            <person name="Ramette A."/>
            <person name="Richardson P."/>
            <person name="Seeger M."/>
            <person name="Smith D."/>
            <person name="Spilker T."/>
            <person name="Sul W.J."/>
            <person name="Tsoi T.V."/>
            <person name="Ulrich L.E."/>
            <person name="Zhulin I.B."/>
            <person name="Tiedje J.M."/>
        </authorList>
    </citation>
    <scope>NUCLEOTIDE SEQUENCE [LARGE SCALE GENOMIC DNA]</scope>
    <source>
        <strain evidence="5 6">LB400</strain>
    </source>
</reference>
<dbReference type="SMART" id="SM00421">
    <property type="entry name" value="HTH_LUXR"/>
    <property type="match status" value="1"/>
</dbReference>
<dbReference type="InterPro" id="IPR027417">
    <property type="entry name" value="P-loop_NTPase"/>
</dbReference>
<evidence type="ECO:0000256" key="2">
    <source>
        <dbReference type="ARBA" id="ARBA00023125"/>
    </source>
</evidence>
<dbReference type="AlphaFoldDB" id="Q13RN6"/>
<gene>
    <name evidence="5" type="ORF">Bxe_B2742</name>
</gene>
<dbReference type="KEGG" id="bxe:Bxe_B2742"/>
<dbReference type="GO" id="GO:0006355">
    <property type="term" value="P:regulation of DNA-templated transcription"/>
    <property type="evidence" value="ECO:0007669"/>
    <property type="project" value="InterPro"/>
</dbReference>
<dbReference type="EMBL" id="CP000271">
    <property type="protein sequence ID" value="ABE33253.1"/>
    <property type="molecule type" value="Genomic_DNA"/>
</dbReference>
<dbReference type="Pfam" id="PF17874">
    <property type="entry name" value="TPR_MalT"/>
    <property type="match status" value="1"/>
</dbReference>
<dbReference type="PRINTS" id="PR00038">
    <property type="entry name" value="HTHLUXR"/>
</dbReference>
<dbReference type="Gene3D" id="3.40.50.300">
    <property type="entry name" value="P-loop containing nucleotide triphosphate hydrolases"/>
    <property type="match status" value="1"/>
</dbReference>
<dbReference type="PANTHER" id="PTHR44688:SF16">
    <property type="entry name" value="DNA-BINDING TRANSCRIPTIONAL ACTIVATOR DEVR_DOSR"/>
    <property type="match status" value="1"/>
</dbReference>
<keyword evidence="2" id="KW-0238">DNA-binding</keyword>
<keyword evidence="1" id="KW-0805">Transcription regulation</keyword>
<accession>Q13RN6</accession>
<dbReference type="STRING" id="266265.Bxe_B2742"/>
<evidence type="ECO:0000313" key="6">
    <source>
        <dbReference type="Proteomes" id="UP000001817"/>
    </source>
</evidence>
<dbReference type="SUPFAM" id="SSF48452">
    <property type="entry name" value="TPR-like"/>
    <property type="match status" value="1"/>
</dbReference>
<feature type="domain" description="HTH luxR-type" evidence="4">
    <location>
        <begin position="863"/>
        <end position="928"/>
    </location>
</feature>
<evidence type="ECO:0000259" key="4">
    <source>
        <dbReference type="PROSITE" id="PS50043"/>
    </source>
</evidence>
<proteinExistence type="predicted"/>
<dbReference type="InterPro" id="IPR011990">
    <property type="entry name" value="TPR-like_helical_dom_sf"/>
</dbReference>
<evidence type="ECO:0000313" key="5">
    <source>
        <dbReference type="EMBL" id="ABE33253.1"/>
    </source>
</evidence>
<evidence type="ECO:0000256" key="3">
    <source>
        <dbReference type="ARBA" id="ARBA00023163"/>
    </source>
</evidence>
<organism evidence="5 6">
    <name type="scientific">Paraburkholderia xenovorans (strain LB400)</name>
    <dbReference type="NCBI Taxonomy" id="266265"/>
    <lineage>
        <taxon>Bacteria</taxon>
        <taxon>Pseudomonadati</taxon>
        <taxon>Pseudomonadota</taxon>
        <taxon>Betaproteobacteria</taxon>
        <taxon>Burkholderiales</taxon>
        <taxon>Burkholderiaceae</taxon>
        <taxon>Paraburkholderia</taxon>
    </lineage>
</organism>
<dbReference type="PANTHER" id="PTHR44688">
    <property type="entry name" value="DNA-BINDING TRANSCRIPTIONAL ACTIVATOR DEVR_DOSR"/>
    <property type="match status" value="1"/>
</dbReference>
<keyword evidence="6" id="KW-1185">Reference proteome</keyword>
<dbReference type="InterPro" id="IPR000792">
    <property type="entry name" value="Tscrpt_reg_LuxR_C"/>
</dbReference>
<protein>
    <submittedName>
        <fullName evidence="5">ATP-dependent transcriptional regulator, MalT related, LuxR family</fullName>
    </submittedName>
</protein>
<dbReference type="InterPro" id="IPR036388">
    <property type="entry name" value="WH-like_DNA-bd_sf"/>
</dbReference>
<dbReference type="Gene3D" id="1.25.40.10">
    <property type="entry name" value="Tetratricopeptide repeat domain"/>
    <property type="match status" value="1"/>
</dbReference>
<evidence type="ECO:0000256" key="1">
    <source>
        <dbReference type="ARBA" id="ARBA00023015"/>
    </source>
</evidence>
<dbReference type="InterPro" id="IPR059106">
    <property type="entry name" value="WHD_MalT"/>
</dbReference>
<dbReference type="eggNOG" id="COG2909">
    <property type="taxonomic scope" value="Bacteria"/>
</dbReference>
<dbReference type="Proteomes" id="UP000001817">
    <property type="component" value="Chromosome 2"/>
</dbReference>
<dbReference type="CDD" id="cd06170">
    <property type="entry name" value="LuxR_C_like"/>
    <property type="match status" value="1"/>
</dbReference>